<accession>Q2GTE7</accession>
<dbReference type="GeneID" id="4395336"/>
<name>Q2GTE7_CHAGB</name>
<keyword evidence="2" id="KW-1185">Reference proteome</keyword>
<evidence type="ECO:0000313" key="2">
    <source>
        <dbReference type="Proteomes" id="UP000001056"/>
    </source>
</evidence>
<protein>
    <submittedName>
        <fullName evidence="1">Uncharacterized protein</fullName>
    </submittedName>
</protein>
<dbReference type="RefSeq" id="XP_001226684.1">
    <property type="nucleotide sequence ID" value="XM_001226683.1"/>
</dbReference>
<dbReference type="HOGENOM" id="CLU_2209732_0_0_1"/>
<dbReference type="InParanoid" id="Q2GTE7"/>
<dbReference type="Proteomes" id="UP000001056">
    <property type="component" value="Unassembled WGS sequence"/>
</dbReference>
<evidence type="ECO:0000313" key="1">
    <source>
        <dbReference type="EMBL" id="EAQ84743.1"/>
    </source>
</evidence>
<gene>
    <name evidence="1" type="ORF">CHGG_08757</name>
</gene>
<dbReference type="EMBL" id="CH408034">
    <property type="protein sequence ID" value="EAQ84743.1"/>
    <property type="molecule type" value="Genomic_DNA"/>
</dbReference>
<sequence length="107" mass="12148">MPTFRQQRQTHLRMLEVPDPPSLGRYVCDEIVPRFLDSSYEGEEKAIRKLKTQASMLRIEPSFSTNTRVAAGAGTTSRDGFVDFAEVMKVDTQVNNGKVLAFPKRRE</sequence>
<organism evidence="1 2">
    <name type="scientific">Chaetomium globosum (strain ATCC 6205 / CBS 148.51 / DSM 1962 / NBRC 6347 / NRRL 1970)</name>
    <name type="common">Soil fungus</name>
    <dbReference type="NCBI Taxonomy" id="306901"/>
    <lineage>
        <taxon>Eukaryota</taxon>
        <taxon>Fungi</taxon>
        <taxon>Dikarya</taxon>
        <taxon>Ascomycota</taxon>
        <taxon>Pezizomycotina</taxon>
        <taxon>Sordariomycetes</taxon>
        <taxon>Sordariomycetidae</taxon>
        <taxon>Sordariales</taxon>
        <taxon>Chaetomiaceae</taxon>
        <taxon>Chaetomium</taxon>
    </lineage>
</organism>
<dbReference type="OrthoDB" id="10383677at2759"/>
<proteinExistence type="predicted"/>
<dbReference type="VEuPathDB" id="FungiDB:CHGG_08757"/>
<dbReference type="AlphaFoldDB" id="Q2GTE7"/>
<reference evidence="2" key="1">
    <citation type="journal article" date="2015" name="Genome Announc.">
        <title>Draft genome sequence of the cellulolytic fungus Chaetomium globosum.</title>
        <authorList>
            <person name="Cuomo C.A."/>
            <person name="Untereiner W.A."/>
            <person name="Ma L.-J."/>
            <person name="Grabherr M."/>
            <person name="Birren B.W."/>
        </authorList>
    </citation>
    <scope>NUCLEOTIDE SEQUENCE [LARGE SCALE GENOMIC DNA]</scope>
    <source>
        <strain evidence="2">ATCC 6205 / CBS 148.51 / DSM 1962 / NBRC 6347 / NRRL 1970</strain>
    </source>
</reference>